<sequence length="424" mass="48320">MNDYFIDDDPLSATISDDDYYIYLSSPPTEDVTPHDKPPDDFRIFQIGTTNEETFNQDIAPKNGMNEALIPTDFTLNVDLTMNPNLLNSSSFDSINDQNNEQLFSQLSQPPQQLIFSERTNEIAKVLPTSLPSVHHDGISIADNPNSNSSNIADHFIPYWNSDLITNNSPQCQPSCGLPQMPIYSPPIISSHNFPNNNNNNNIYCSDNHHDDDNLNNNSNYNGNNFCSNWHANSPKDDNTNCVTNQNHKNNNNTKYNNHNHNVNDCNNNNNNNDDDDNCNNGIASCEKGNVYHCSSSAASDERKSLSVLIARPPGFCSPRDLDKSGVMNIVNHRFTSLTKTSKEDLVFLYNLMMNGDVEYNLPPLDIPRPNRDEKRKANCIQALFYQERERIVPYILLYEEVLVPNVKKYSYERKERNKKYNKF</sequence>
<dbReference type="Proteomes" id="UP000179807">
    <property type="component" value="Unassembled WGS sequence"/>
</dbReference>
<dbReference type="GeneID" id="94828431"/>
<proteinExistence type="predicted"/>
<reference evidence="1" key="1">
    <citation type="submission" date="2016-10" db="EMBL/GenBank/DDBJ databases">
        <authorList>
            <person name="Benchimol M."/>
            <person name="Almeida L.G."/>
            <person name="Vasconcelos A.T."/>
            <person name="Perreira-Neves A."/>
            <person name="Rosa I.A."/>
            <person name="Tasca T."/>
            <person name="Bogo M.R."/>
            <person name="de Souza W."/>
        </authorList>
    </citation>
    <scope>NUCLEOTIDE SEQUENCE [LARGE SCALE GENOMIC DNA]</scope>
    <source>
        <strain evidence="1">K</strain>
    </source>
</reference>
<comment type="caution">
    <text evidence="1">The sequence shown here is derived from an EMBL/GenBank/DDBJ whole genome shotgun (WGS) entry which is preliminary data.</text>
</comment>
<gene>
    <name evidence="1" type="ORF">TRFO_07519</name>
</gene>
<accession>A0A1J4JRF5</accession>
<keyword evidence="2" id="KW-1185">Reference proteome</keyword>
<protein>
    <submittedName>
        <fullName evidence="1">Uncharacterized protein</fullName>
    </submittedName>
</protein>
<dbReference type="RefSeq" id="XP_068354747.1">
    <property type="nucleotide sequence ID" value="XM_068493727.1"/>
</dbReference>
<dbReference type="EMBL" id="MLAK01000904">
    <property type="protein sequence ID" value="OHT01611.1"/>
    <property type="molecule type" value="Genomic_DNA"/>
</dbReference>
<dbReference type="AlphaFoldDB" id="A0A1J4JRF5"/>
<organism evidence="1 2">
    <name type="scientific">Tritrichomonas foetus</name>
    <dbReference type="NCBI Taxonomy" id="1144522"/>
    <lineage>
        <taxon>Eukaryota</taxon>
        <taxon>Metamonada</taxon>
        <taxon>Parabasalia</taxon>
        <taxon>Tritrichomonadida</taxon>
        <taxon>Tritrichomonadidae</taxon>
        <taxon>Tritrichomonas</taxon>
    </lineage>
</organism>
<evidence type="ECO:0000313" key="2">
    <source>
        <dbReference type="Proteomes" id="UP000179807"/>
    </source>
</evidence>
<dbReference type="VEuPathDB" id="TrichDB:TRFO_07519"/>
<evidence type="ECO:0000313" key="1">
    <source>
        <dbReference type="EMBL" id="OHT01611.1"/>
    </source>
</evidence>
<name>A0A1J4JRF5_9EUKA</name>